<keyword evidence="6 13" id="KW-0812">Transmembrane</keyword>
<evidence type="ECO:0000259" key="18">
    <source>
        <dbReference type="PROSITE" id="PS50885"/>
    </source>
</evidence>
<evidence type="ECO:0000256" key="15">
    <source>
        <dbReference type="SAM" id="Phobius"/>
    </source>
</evidence>
<dbReference type="InterPro" id="IPR036097">
    <property type="entry name" value="HisK_dim/P_sf"/>
</dbReference>
<evidence type="ECO:0000313" key="20">
    <source>
        <dbReference type="Proteomes" id="UP000198615"/>
    </source>
</evidence>
<keyword evidence="11 13" id="KW-0902">Two-component regulatory system</keyword>
<dbReference type="PANTHER" id="PTHR43065">
    <property type="entry name" value="SENSOR HISTIDINE KINASE"/>
    <property type="match status" value="1"/>
</dbReference>
<evidence type="ECO:0000256" key="4">
    <source>
        <dbReference type="ARBA" id="ARBA00022553"/>
    </source>
</evidence>
<dbReference type="PROSITE" id="PS50885">
    <property type="entry name" value="HAMP"/>
    <property type="match status" value="1"/>
</dbReference>
<dbReference type="SUPFAM" id="SSF55874">
    <property type="entry name" value="ATPase domain of HSP90 chaperone/DNA topoisomerase II/histidine kinase"/>
    <property type="match status" value="1"/>
</dbReference>
<dbReference type="OrthoDB" id="9776727at2"/>
<feature type="transmembrane region" description="Helical" evidence="15">
    <location>
        <begin position="72"/>
        <end position="92"/>
    </location>
</feature>
<dbReference type="GO" id="GO:0005524">
    <property type="term" value="F:ATP binding"/>
    <property type="evidence" value="ECO:0007669"/>
    <property type="project" value="UniProtKB-UniRule"/>
</dbReference>
<dbReference type="Pfam" id="PF08448">
    <property type="entry name" value="PAS_4"/>
    <property type="match status" value="1"/>
</dbReference>
<feature type="domain" description="PAS" evidence="17">
    <location>
        <begin position="402"/>
        <end position="446"/>
    </location>
</feature>
<dbReference type="PROSITE" id="PS50112">
    <property type="entry name" value="PAS"/>
    <property type="match status" value="1"/>
</dbReference>
<comment type="catalytic activity">
    <reaction evidence="1 13">
        <text>ATP + protein L-histidine = ADP + protein N-phospho-L-histidine.</text>
        <dbReference type="EC" id="2.7.13.3"/>
    </reaction>
</comment>
<accession>A0A8G2BG62</accession>
<evidence type="ECO:0000256" key="9">
    <source>
        <dbReference type="ARBA" id="ARBA00022840"/>
    </source>
</evidence>
<evidence type="ECO:0000256" key="8">
    <source>
        <dbReference type="ARBA" id="ARBA00022777"/>
    </source>
</evidence>
<dbReference type="EMBL" id="FNBW01000001">
    <property type="protein sequence ID" value="SDF11629.1"/>
    <property type="molecule type" value="Genomic_DNA"/>
</dbReference>
<evidence type="ECO:0000256" key="7">
    <source>
        <dbReference type="ARBA" id="ARBA00022741"/>
    </source>
</evidence>
<keyword evidence="5 13" id="KW-0808">Transferase</keyword>
<dbReference type="CDD" id="cd00082">
    <property type="entry name" value="HisKA"/>
    <property type="match status" value="1"/>
</dbReference>
<dbReference type="GO" id="GO:0009399">
    <property type="term" value="P:nitrogen fixation"/>
    <property type="evidence" value="ECO:0007669"/>
    <property type="project" value="UniProtKB-UniRule"/>
</dbReference>
<dbReference type="InterPro" id="IPR017232">
    <property type="entry name" value="NtrY"/>
</dbReference>
<feature type="transmembrane region" description="Helical" evidence="15">
    <location>
        <begin position="311"/>
        <end position="336"/>
    </location>
</feature>
<evidence type="ECO:0000256" key="14">
    <source>
        <dbReference type="SAM" id="Coils"/>
    </source>
</evidence>
<dbReference type="InterPro" id="IPR036890">
    <property type="entry name" value="HATPase_C_sf"/>
</dbReference>
<dbReference type="Gene3D" id="6.10.340.10">
    <property type="match status" value="1"/>
</dbReference>
<dbReference type="InterPro" id="IPR003661">
    <property type="entry name" value="HisK_dim/P_dom"/>
</dbReference>
<sequence length="763" mass="83808">MTDTSPFTEAPFTEGQPEPPRLTLWLAFRRWARRVALERKLAVLFSLLAILSGAATAIVITRSGTEGPAPDVVLLCVYFNIAFLLGLGALVVRQLIRIWIERRRGLAGARLHLRLAVLFALIAVTPTLIVSVFSAVFFDLGVRGWFSERVSTAVTQSAAVAEAYLEEHRQTIRGDVLAMANDLNREAPFLLSDSRRFEQVITAQAAVRNLTEAVVFDGSGRVYARTGLSFAFDFEPVPESALERARRGEVVIITSEDDDRMRALVALNQIVDTFLFVGRFVDPALLARVEDTQQAVSQYEALEGRRQDFQLTFAIVFALVALLILLAAIWVGLLLADRLVRPVSSLIDGAERVRHGDLSVRVPLGVGLDEIASLTRAFNRMTAQLESQHEELVDANTQLDERRRFTEAVLGGVSSGVVGLDDDGRINLPNRAASRLLGIDLEQQLGSTFAETLPEFDPLMAEVAQRPWREATDQIAMTLDNGDHRTFHARLTAEISDGVISGYVLTFDDVTELLSAQRKAAWADVARRIAHEIKNPLTPIQLSAERLRRKYLKEIESDPETFARMIDTIVRQVGDIGRMVDEFSSFARMPTPVMRDEDLRDLVSAAADLQRGARPGVSLTVETGGEPVTLRCDSRQIRQALTNLLQNAVDAIESRQQAEGEGAAPGSITVTIEPRGDAIVATVADNGRGLPDTERDRLTEPYVTTREKGTGLGLAIVKKIMEDHGGSIELRDRPEGGAAVSLIFSTPPTVLNETNPALAYHGQ</sequence>
<dbReference type="CDD" id="cd06225">
    <property type="entry name" value="HAMP"/>
    <property type="match status" value="1"/>
</dbReference>
<organism evidence="19 20">
    <name type="scientific">Thalassobaculum litoreum DSM 18839</name>
    <dbReference type="NCBI Taxonomy" id="1123362"/>
    <lineage>
        <taxon>Bacteria</taxon>
        <taxon>Pseudomonadati</taxon>
        <taxon>Pseudomonadota</taxon>
        <taxon>Alphaproteobacteria</taxon>
        <taxon>Rhodospirillales</taxon>
        <taxon>Thalassobaculaceae</taxon>
        <taxon>Thalassobaculum</taxon>
    </lineage>
</organism>
<dbReference type="PROSITE" id="PS50109">
    <property type="entry name" value="HIS_KIN"/>
    <property type="match status" value="1"/>
</dbReference>
<dbReference type="Gene3D" id="1.10.287.130">
    <property type="match status" value="1"/>
</dbReference>
<evidence type="ECO:0000256" key="5">
    <source>
        <dbReference type="ARBA" id="ARBA00022679"/>
    </source>
</evidence>
<evidence type="ECO:0000256" key="13">
    <source>
        <dbReference type="PIRNR" id="PIRNR037532"/>
    </source>
</evidence>
<evidence type="ECO:0000256" key="2">
    <source>
        <dbReference type="ARBA" id="ARBA00004651"/>
    </source>
</evidence>
<dbReference type="SUPFAM" id="SSF55785">
    <property type="entry name" value="PYP-like sensor domain (PAS domain)"/>
    <property type="match status" value="1"/>
</dbReference>
<dbReference type="Gene3D" id="3.30.565.10">
    <property type="entry name" value="Histidine kinase-like ATPase, C-terminal domain"/>
    <property type="match status" value="1"/>
</dbReference>
<dbReference type="EC" id="2.7.13.3" evidence="13"/>
<keyword evidence="7 13" id="KW-0547">Nucleotide-binding</keyword>
<dbReference type="SUPFAM" id="SSF158472">
    <property type="entry name" value="HAMP domain-like"/>
    <property type="match status" value="1"/>
</dbReference>
<dbReference type="InterPro" id="IPR003594">
    <property type="entry name" value="HATPase_dom"/>
</dbReference>
<dbReference type="PANTHER" id="PTHR43065:SF10">
    <property type="entry name" value="PEROXIDE STRESS-ACTIVATED HISTIDINE KINASE MAK3"/>
    <property type="match status" value="1"/>
</dbReference>
<name>A0A8G2BG62_9PROT</name>
<evidence type="ECO:0000259" key="16">
    <source>
        <dbReference type="PROSITE" id="PS50109"/>
    </source>
</evidence>
<feature type="transmembrane region" description="Helical" evidence="15">
    <location>
        <begin position="41"/>
        <end position="60"/>
    </location>
</feature>
<keyword evidence="20" id="KW-1185">Reference proteome</keyword>
<gene>
    <name evidence="19" type="ORF">SAMN05660686_00319</name>
</gene>
<dbReference type="Pfam" id="PF19312">
    <property type="entry name" value="NtrY_N"/>
    <property type="match status" value="1"/>
</dbReference>
<feature type="domain" description="HAMP" evidence="18">
    <location>
        <begin position="337"/>
        <end position="390"/>
    </location>
</feature>
<dbReference type="InterPro" id="IPR045671">
    <property type="entry name" value="NtrY-like_N"/>
</dbReference>
<dbReference type="SMART" id="SM00387">
    <property type="entry name" value="HATPase_c"/>
    <property type="match status" value="1"/>
</dbReference>
<proteinExistence type="predicted"/>
<dbReference type="InterPro" id="IPR013656">
    <property type="entry name" value="PAS_4"/>
</dbReference>
<dbReference type="GO" id="GO:0000155">
    <property type="term" value="F:phosphorelay sensor kinase activity"/>
    <property type="evidence" value="ECO:0007669"/>
    <property type="project" value="InterPro"/>
</dbReference>
<evidence type="ECO:0000259" key="17">
    <source>
        <dbReference type="PROSITE" id="PS50112"/>
    </source>
</evidence>
<dbReference type="SMART" id="SM00388">
    <property type="entry name" value="HisKA"/>
    <property type="match status" value="1"/>
</dbReference>
<evidence type="ECO:0000256" key="3">
    <source>
        <dbReference type="ARBA" id="ARBA00022475"/>
    </source>
</evidence>
<feature type="coiled-coil region" evidence="14">
    <location>
        <begin position="371"/>
        <end position="402"/>
    </location>
</feature>
<keyword evidence="9 13" id="KW-0067">ATP-binding</keyword>
<dbReference type="FunFam" id="1.10.287.130:FF:000107">
    <property type="entry name" value="Sensor histidine kinase YycG"/>
    <property type="match status" value="1"/>
</dbReference>
<keyword evidence="3 13" id="KW-1003">Cell membrane</keyword>
<evidence type="ECO:0000313" key="19">
    <source>
        <dbReference type="EMBL" id="SDF11629.1"/>
    </source>
</evidence>
<keyword evidence="13" id="KW-0535">Nitrogen fixation</keyword>
<dbReference type="InterPro" id="IPR000014">
    <property type="entry name" value="PAS"/>
</dbReference>
<dbReference type="InterPro" id="IPR035965">
    <property type="entry name" value="PAS-like_dom_sf"/>
</dbReference>
<keyword evidence="14" id="KW-0175">Coiled coil</keyword>
<evidence type="ECO:0000256" key="1">
    <source>
        <dbReference type="ARBA" id="ARBA00000085"/>
    </source>
</evidence>
<dbReference type="RefSeq" id="WP_093147638.1">
    <property type="nucleotide sequence ID" value="NZ_FNBW01000001.1"/>
</dbReference>
<dbReference type="AlphaFoldDB" id="A0A8G2BG62"/>
<reference evidence="19 20" key="1">
    <citation type="submission" date="2016-10" db="EMBL/GenBank/DDBJ databases">
        <authorList>
            <person name="Varghese N."/>
            <person name="Submissions S."/>
        </authorList>
    </citation>
    <scope>NUCLEOTIDE SEQUENCE [LARGE SCALE GENOMIC DNA]</scope>
    <source>
        <strain evidence="19 20">DSM 18839</strain>
    </source>
</reference>
<keyword evidence="10 15" id="KW-1133">Transmembrane helix</keyword>
<dbReference type="GO" id="GO:0005886">
    <property type="term" value="C:plasma membrane"/>
    <property type="evidence" value="ECO:0007669"/>
    <property type="project" value="UniProtKB-SubCell"/>
</dbReference>
<keyword evidence="12 13" id="KW-0472">Membrane</keyword>
<dbReference type="Gene3D" id="3.30.450.20">
    <property type="entry name" value="PAS domain"/>
    <property type="match status" value="1"/>
</dbReference>
<evidence type="ECO:0000256" key="6">
    <source>
        <dbReference type="ARBA" id="ARBA00022692"/>
    </source>
</evidence>
<dbReference type="SUPFAM" id="SSF47384">
    <property type="entry name" value="Homodimeric domain of signal transducing histidine kinase"/>
    <property type="match status" value="1"/>
</dbReference>
<keyword evidence="8 13" id="KW-0418">Kinase</keyword>
<keyword evidence="4" id="KW-0597">Phosphoprotein</keyword>
<dbReference type="Pfam" id="PF00512">
    <property type="entry name" value="HisKA"/>
    <property type="match status" value="1"/>
</dbReference>
<dbReference type="SMART" id="SM00304">
    <property type="entry name" value="HAMP"/>
    <property type="match status" value="1"/>
</dbReference>
<dbReference type="Proteomes" id="UP000198615">
    <property type="component" value="Unassembled WGS sequence"/>
</dbReference>
<dbReference type="Pfam" id="PF02518">
    <property type="entry name" value="HATPase_c"/>
    <property type="match status" value="1"/>
</dbReference>
<protein>
    <recommendedName>
        <fullName evidence="13">Nitrogen regulation protein</fullName>
        <ecNumber evidence="13">2.7.13.3</ecNumber>
    </recommendedName>
</protein>
<evidence type="ECO:0000256" key="10">
    <source>
        <dbReference type="ARBA" id="ARBA00022989"/>
    </source>
</evidence>
<dbReference type="InterPro" id="IPR003660">
    <property type="entry name" value="HAMP_dom"/>
</dbReference>
<dbReference type="Pfam" id="PF00672">
    <property type="entry name" value="HAMP"/>
    <property type="match status" value="1"/>
</dbReference>
<dbReference type="InterPro" id="IPR005467">
    <property type="entry name" value="His_kinase_dom"/>
</dbReference>
<evidence type="ECO:0000256" key="11">
    <source>
        <dbReference type="ARBA" id="ARBA00023012"/>
    </source>
</evidence>
<dbReference type="InterPro" id="IPR004358">
    <property type="entry name" value="Sig_transdc_His_kin-like_C"/>
</dbReference>
<evidence type="ECO:0000256" key="12">
    <source>
        <dbReference type="ARBA" id="ARBA00023136"/>
    </source>
</evidence>
<comment type="subcellular location">
    <subcellularLocation>
        <location evidence="2 13">Cell membrane</location>
        <topology evidence="2 13">Multi-pass membrane protein</topology>
    </subcellularLocation>
</comment>
<feature type="domain" description="Histidine kinase" evidence="16">
    <location>
        <begin position="528"/>
        <end position="748"/>
    </location>
</feature>
<dbReference type="PIRSF" id="PIRSF037532">
    <property type="entry name" value="STHK_NtrY"/>
    <property type="match status" value="1"/>
</dbReference>
<feature type="transmembrane region" description="Helical" evidence="15">
    <location>
        <begin position="113"/>
        <end position="138"/>
    </location>
</feature>
<dbReference type="PRINTS" id="PR00344">
    <property type="entry name" value="BCTRLSENSOR"/>
</dbReference>
<dbReference type="CDD" id="cd00130">
    <property type="entry name" value="PAS"/>
    <property type="match status" value="1"/>
</dbReference>
<comment type="caution">
    <text evidence="19">The sequence shown here is derived from an EMBL/GenBank/DDBJ whole genome shotgun (WGS) entry which is preliminary data.</text>
</comment>